<protein>
    <submittedName>
        <fullName evidence="1">Uncharacterized protein</fullName>
    </submittedName>
</protein>
<gene>
    <name evidence="1" type="ORF">OS493_016163</name>
</gene>
<sequence>MPVVLETFFYCLDRYAEDIAKVQKQYASEPFKFLEPSLVLQYREGVDMLREAGIDMGYDEDLRYSTLCKQ</sequence>
<evidence type="ECO:0000313" key="2">
    <source>
        <dbReference type="Proteomes" id="UP001163046"/>
    </source>
</evidence>
<keyword evidence="2" id="KW-1185">Reference proteome</keyword>
<dbReference type="EMBL" id="MU825404">
    <property type="protein sequence ID" value="KAJ7391873.1"/>
    <property type="molecule type" value="Genomic_DNA"/>
</dbReference>
<dbReference type="Gene3D" id="3.30.930.10">
    <property type="entry name" value="Bira Bifunctional Protein, Domain 2"/>
    <property type="match status" value="1"/>
</dbReference>
<proteinExistence type="predicted"/>
<dbReference type="OrthoDB" id="372395at2759"/>
<dbReference type="AlphaFoldDB" id="A0A9X0DAR7"/>
<accession>A0A9X0DAR7</accession>
<evidence type="ECO:0000313" key="1">
    <source>
        <dbReference type="EMBL" id="KAJ7391873.1"/>
    </source>
</evidence>
<dbReference type="InterPro" id="IPR045864">
    <property type="entry name" value="aa-tRNA-synth_II/BPL/LPL"/>
</dbReference>
<name>A0A9X0DAR7_9CNID</name>
<dbReference type="Proteomes" id="UP001163046">
    <property type="component" value="Unassembled WGS sequence"/>
</dbReference>
<comment type="caution">
    <text evidence="1">The sequence shown here is derived from an EMBL/GenBank/DDBJ whole genome shotgun (WGS) entry which is preliminary data.</text>
</comment>
<reference evidence="1" key="1">
    <citation type="submission" date="2023-01" db="EMBL/GenBank/DDBJ databases">
        <title>Genome assembly of the deep-sea coral Lophelia pertusa.</title>
        <authorList>
            <person name="Herrera S."/>
            <person name="Cordes E."/>
        </authorList>
    </citation>
    <scope>NUCLEOTIDE SEQUENCE</scope>
    <source>
        <strain evidence="1">USNM1676648</strain>
        <tissue evidence="1">Polyp</tissue>
    </source>
</reference>
<organism evidence="1 2">
    <name type="scientific">Desmophyllum pertusum</name>
    <dbReference type="NCBI Taxonomy" id="174260"/>
    <lineage>
        <taxon>Eukaryota</taxon>
        <taxon>Metazoa</taxon>
        <taxon>Cnidaria</taxon>
        <taxon>Anthozoa</taxon>
        <taxon>Hexacorallia</taxon>
        <taxon>Scleractinia</taxon>
        <taxon>Caryophylliina</taxon>
        <taxon>Caryophylliidae</taxon>
        <taxon>Desmophyllum</taxon>
    </lineage>
</organism>